<proteinExistence type="predicted"/>
<sequence>MGIVIGIDVGGSTTKIVGIDDKEIRNPMFVKATDPVTSLFGAFGKYLYENDIPLSDIEKVMLTGVGSAYINQPLYGLPTAKTDEFLTNGLGAQYLTQLDKLIVVSMGTGTSFVKVDGPLIEHIGGIGIGGGTILGLSRLLLKTQDFHQIVKLALKGDITTINLQIQDICNIPLPGLPLDATASTFGKAGANSSQEDVALGIIYMVLQCIGQSVILAALNSDIHDYVLIGNLTKLPQCESIFPRLEEMYGGHFLIPEYAEYRTAIGAALTYINNRQHQEIK</sequence>
<protein>
    <submittedName>
        <fullName evidence="4">Pantothenate kinase</fullName>
    </submittedName>
</protein>
<dbReference type="STRING" id="927665.HMPREF1535_03753"/>
<dbReference type="GO" id="GO:0004594">
    <property type="term" value="F:pantothenate kinase activity"/>
    <property type="evidence" value="ECO:0007669"/>
    <property type="project" value="TreeGrafter"/>
</dbReference>
<evidence type="ECO:0000256" key="1">
    <source>
        <dbReference type="ARBA" id="ARBA00022741"/>
    </source>
</evidence>
<dbReference type="Proteomes" id="UP000033047">
    <property type="component" value="Unassembled WGS sequence"/>
</dbReference>
<dbReference type="NCBIfam" id="NF009842">
    <property type="entry name" value="PRK13317.1"/>
    <property type="match status" value="1"/>
</dbReference>
<evidence type="ECO:0000256" key="3">
    <source>
        <dbReference type="ARBA" id="ARBA00022993"/>
    </source>
</evidence>
<reference evidence="4 5" key="1">
    <citation type="submission" date="2013-04" db="EMBL/GenBank/DDBJ databases">
        <title>The Genome Sequence of Parabacteroides goldsteinii DSM 19448.</title>
        <authorList>
            <consortium name="The Broad Institute Genomics Platform"/>
            <person name="Earl A."/>
            <person name="Ward D."/>
            <person name="Feldgarden M."/>
            <person name="Gevers D."/>
            <person name="Martens E."/>
            <person name="Sakamoto M."/>
            <person name="Benno Y."/>
            <person name="Song Y."/>
            <person name="Liu C."/>
            <person name="Lee J."/>
            <person name="Bolanos M."/>
            <person name="Vaisanen M.L."/>
            <person name="Finegold S.M."/>
            <person name="Walker B."/>
            <person name="Young S."/>
            <person name="Zeng Q."/>
            <person name="Gargeya S."/>
            <person name="Fitzgerald M."/>
            <person name="Haas B."/>
            <person name="Abouelleil A."/>
            <person name="Allen A.W."/>
            <person name="Alvarado L."/>
            <person name="Arachchi H.M."/>
            <person name="Berlin A.M."/>
            <person name="Chapman S.B."/>
            <person name="Gainer-Dewar J."/>
            <person name="Goldberg J."/>
            <person name="Griggs A."/>
            <person name="Gujja S."/>
            <person name="Hansen M."/>
            <person name="Howarth C."/>
            <person name="Imamovic A."/>
            <person name="Ireland A."/>
            <person name="Larimer J."/>
            <person name="McCowan C."/>
            <person name="Murphy C."/>
            <person name="Pearson M."/>
            <person name="Poon T.W."/>
            <person name="Priest M."/>
            <person name="Roberts A."/>
            <person name="Saif S."/>
            <person name="Shea T."/>
            <person name="Sisk P."/>
            <person name="Sykes S."/>
            <person name="Wortman J."/>
            <person name="Nusbaum C."/>
            <person name="Birren B."/>
        </authorList>
    </citation>
    <scope>NUCLEOTIDE SEQUENCE [LARGE SCALE GENOMIC DNA]</scope>
    <source>
        <strain evidence="4 5">DSM 19448</strain>
    </source>
</reference>
<dbReference type="GO" id="GO:0015937">
    <property type="term" value="P:coenzyme A biosynthetic process"/>
    <property type="evidence" value="ECO:0007669"/>
    <property type="project" value="UniProtKB-KW"/>
</dbReference>
<dbReference type="Gene3D" id="3.30.420.40">
    <property type="match status" value="1"/>
</dbReference>
<dbReference type="InterPro" id="IPR004567">
    <property type="entry name" value="Type_II_PanK"/>
</dbReference>
<dbReference type="SUPFAM" id="SSF53067">
    <property type="entry name" value="Actin-like ATPase domain"/>
    <property type="match status" value="1"/>
</dbReference>
<evidence type="ECO:0000313" key="4">
    <source>
        <dbReference type="EMBL" id="KKB49127.1"/>
    </source>
</evidence>
<gene>
    <name evidence="4" type="ORF">HMPREF1535_03753</name>
</gene>
<dbReference type="HOGENOM" id="CLU_087521_0_0_10"/>
<dbReference type="AlphaFoldDB" id="A0A0F5IVE4"/>
<keyword evidence="3" id="KW-0173">Coenzyme A biosynthesis</keyword>
<evidence type="ECO:0000313" key="5">
    <source>
        <dbReference type="Proteomes" id="UP000033047"/>
    </source>
</evidence>
<dbReference type="PANTHER" id="PTHR12280:SF20">
    <property type="entry name" value="4'-PHOSPHOPANTETHEINE PHOSPHATASE"/>
    <property type="match status" value="1"/>
</dbReference>
<dbReference type="GO" id="GO:0005524">
    <property type="term" value="F:ATP binding"/>
    <property type="evidence" value="ECO:0007669"/>
    <property type="project" value="UniProtKB-KW"/>
</dbReference>
<dbReference type="RefSeq" id="WP_010803157.1">
    <property type="nucleotide sequence ID" value="NZ_KQ033913.1"/>
</dbReference>
<keyword evidence="4" id="KW-0808">Transferase</keyword>
<keyword evidence="4" id="KW-0418">Kinase</keyword>
<keyword evidence="1" id="KW-0547">Nucleotide-binding</keyword>
<accession>A0A0F5IVE4</accession>
<organism evidence="4 5">
    <name type="scientific">Parabacteroides goldsteinii DSM 19448 = WAL 12034</name>
    <dbReference type="NCBI Taxonomy" id="927665"/>
    <lineage>
        <taxon>Bacteria</taxon>
        <taxon>Pseudomonadati</taxon>
        <taxon>Bacteroidota</taxon>
        <taxon>Bacteroidia</taxon>
        <taxon>Bacteroidales</taxon>
        <taxon>Tannerellaceae</taxon>
        <taxon>Parabacteroides</taxon>
    </lineage>
</organism>
<keyword evidence="2" id="KW-0067">ATP-binding</keyword>
<dbReference type="Pfam" id="PF03630">
    <property type="entry name" value="Fumble"/>
    <property type="match status" value="1"/>
</dbReference>
<comment type="caution">
    <text evidence="4">The sequence shown here is derived from an EMBL/GenBank/DDBJ whole genome shotgun (WGS) entry which is preliminary data.</text>
</comment>
<name>A0A0F5IVE4_9BACT</name>
<dbReference type="PATRIC" id="fig|927665.4.peg.3860"/>
<dbReference type="CDD" id="cd24085">
    <property type="entry name" value="ASKHA_NBD_PanK-II_bac"/>
    <property type="match status" value="1"/>
</dbReference>
<evidence type="ECO:0000256" key="2">
    <source>
        <dbReference type="ARBA" id="ARBA00022840"/>
    </source>
</evidence>
<dbReference type="InterPro" id="IPR043129">
    <property type="entry name" value="ATPase_NBD"/>
</dbReference>
<dbReference type="PANTHER" id="PTHR12280">
    <property type="entry name" value="PANTOTHENATE KINASE"/>
    <property type="match status" value="1"/>
</dbReference>
<dbReference type="EMBL" id="AQHV01000020">
    <property type="protein sequence ID" value="KKB49127.1"/>
    <property type="molecule type" value="Genomic_DNA"/>
</dbReference>
<dbReference type="GO" id="GO:0005829">
    <property type="term" value="C:cytosol"/>
    <property type="evidence" value="ECO:0007669"/>
    <property type="project" value="TreeGrafter"/>
</dbReference>